<keyword evidence="1" id="KW-1133">Transmembrane helix</keyword>
<dbReference type="EMBL" id="LWBS01000253">
    <property type="protein sequence ID" value="OAP93762.1"/>
    <property type="molecule type" value="Genomic_DNA"/>
</dbReference>
<evidence type="ECO:0000256" key="1">
    <source>
        <dbReference type="SAM" id="Phobius"/>
    </source>
</evidence>
<dbReference type="SUPFAM" id="SSF51735">
    <property type="entry name" value="NAD(P)-binding Rossmann-fold domains"/>
    <property type="match status" value="1"/>
</dbReference>
<organism evidence="2">
    <name type="scientific">Rhizobium leguminosarum</name>
    <dbReference type="NCBI Taxonomy" id="384"/>
    <lineage>
        <taxon>Bacteria</taxon>
        <taxon>Pseudomonadati</taxon>
        <taxon>Pseudomonadota</taxon>
        <taxon>Alphaproteobacteria</taxon>
        <taxon>Hyphomicrobiales</taxon>
        <taxon>Rhizobiaceae</taxon>
        <taxon>Rhizobium/Agrobacterium group</taxon>
        <taxon>Rhizobium</taxon>
    </lineage>
</organism>
<dbReference type="InterPro" id="IPR036291">
    <property type="entry name" value="NAD(P)-bd_dom_sf"/>
</dbReference>
<keyword evidence="1" id="KW-0812">Transmembrane</keyword>
<reference evidence="2" key="1">
    <citation type="submission" date="2016-04" db="EMBL/GenBank/DDBJ databases">
        <title>Fast-growing isolate from the root nodules of Vavilovia formosa.</title>
        <authorList>
            <person name="Kimeklis A."/>
            <person name="Safronova V."/>
            <person name="Belimov A."/>
            <person name="Andronov E."/>
        </authorList>
    </citation>
    <scope>NUCLEOTIDE SEQUENCE [LARGE SCALE GENOMIC DNA]</scope>
    <source>
        <strain evidence="2">Vaf-46</strain>
    </source>
</reference>
<evidence type="ECO:0000313" key="2">
    <source>
        <dbReference type="EMBL" id="OAP93762.1"/>
    </source>
</evidence>
<feature type="transmembrane region" description="Helical" evidence="1">
    <location>
        <begin position="6"/>
        <end position="27"/>
    </location>
</feature>
<name>A0A179BQ44_RHILE</name>
<dbReference type="Gene3D" id="3.40.50.720">
    <property type="entry name" value="NAD(P)-binding Rossmann-like Domain"/>
    <property type="match status" value="1"/>
</dbReference>
<dbReference type="AlphaFoldDB" id="A0A179BQ44"/>
<sequence>MGLTGKVAIVAGGASGIGAAIALLVYIDDATGKLLVRRIREHVRLSACDEGPSGQSQRRVQREAIRILQPRIVIFEQYGL</sequence>
<keyword evidence="1" id="KW-0472">Membrane</keyword>
<accession>A0A179BQ44</accession>
<comment type="caution">
    <text evidence="2">The sequence shown here is derived from an EMBL/GenBank/DDBJ whole genome shotgun (WGS) entry which is preliminary data.</text>
</comment>
<gene>
    <name evidence="2" type="ORF">A4U53_23660</name>
</gene>
<proteinExistence type="predicted"/>
<protein>
    <submittedName>
        <fullName evidence="2">Uncharacterized protein</fullName>
    </submittedName>
</protein>